<dbReference type="PROSITE" id="PS00194">
    <property type="entry name" value="THIOREDOXIN_1"/>
    <property type="match status" value="2"/>
</dbReference>
<keyword evidence="17" id="KW-1185">Reference proteome</keyword>
<dbReference type="SUPFAM" id="SSF52833">
    <property type="entry name" value="Thioredoxin-like"/>
    <property type="match status" value="3"/>
</dbReference>
<comment type="catalytic activity">
    <reaction evidence="1 13">
        <text>Catalyzes the rearrangement of -S-S- bonds in proteins.</text>
        <dbReference type="EC" id="5.3.4.1"/>
    </reaction>
</comment>
<evidence type="ECO:0000256" key="10">
    <source>
        <dbReference type="ARBA" id="ARBA00023284"/>
    </source>
</evidence>
<dbReference type="InterPro" id="IPR017937">
    <property type="entry name" value="Thioredoxin_CS"/>
</dbReference>
<evidence type="ECO:0000256" key="6">
    <source>
        <dbReference type="ARBA" id="ARBA00022737"/>
    </source>
</evidence>
<keyword evidence="5 13" id="KW-0732">Signal</keyword>
<reference evidence="16 17" key="1">
    <citation type="submission" date="2020-08" db="EMBL/GenBank/DDBJ databases">
        <authorList>
            <person name="Newling K."/>
            <person name="Davey J."/>
            <person name="Forrester S."/>
        </authorList>
    </citation>
    <scope>NUCLEOTIDE SEQUENCE [LARGE SCALE GENOMIC DNA]</scope>
    <source>
        <strain evidence="17">Crithidia deanei Carvalho (ATCC PRA-265)</strain>
    </source>
</reference>
<evidence type="ECO:0000256" key="12">
    <source>
        <dbReference type="RuleBase" id="RU004208"/>
    </source>
</evidence>
<dbReference type="InterPro" id="IPR036249">
    <property type="entry name" value="Thioredoxin-like_sf"/>
</dbReference>
<dbReference type="PANTHER" id="PTHR18929">
    <property type="entry name" value="PROTEIN DISULFIDE ISOMERASE"/>
    <property type="match status" value="1"/>
</dbReference>
<dbReference type="CDD" id="cd02995">
    <property type="entry name" value="PDI_a_PDI_a'_C"/>
    <property type="match status" value="1"/>
</dbReference>
<evidence type="ECO:0000256" key="14">
    <source>
        <dbReference type="SAM" id="MobiDB-lite"/>
    </source>
</evidence>
<dbReference type="PROSITE" id="PS51257">
    <property type="entry name" value="PROKAR_LIPOPROTEIN"/>
    <property type="match status" value="1"/>
</dbReference>
<dbReference type="AlphaFoldDB" id="A0A7G2CFK3"/>
<evidence type="ECO:0000256" key="13">
    <source>
        <dbReference type="RuleBase" id="RU361130"/>
    </source>
</evidence>
<dbReference type="VEuPathDB" id="TriTrypDB:ADEAN_000561100"/>
<keyword evidence="9 13" id="KW-0413">Isomerase</keyword>
<dbReference type="NCBIfam" id="TIGR01130">
    <property type="entry name" value="ER_PDI_fam"/>
    <property type="match status" value="1"/>
</dbReference>
<evidence type="ECO:0000256" key="11">
    <source>
        <dbReference type="PIRSR" id="PIRSR605792-51"/>
    </source>
</evidence>
<evidence type="ECO:0000313" key="16">
    <source>
        <dbReference type="EMBL" id="CAD2218125.1"/>
    </source>
</evidence>
<dbReference type="InterPro" id="IPR005792">
    <property type="entry name" value="Prot_disulphide_isomerase"/>
</dbReference>
<dbReference type="PANTHER" id="PTHR18929:SF246">
    <property type="entry name" value="PROTEIN DISULFIDE ISOMERASE-LIKE 1-4"/>
    <property type="match status" value="1"/>
</dbReference>
<dbReference type="CDD" id="cd02961">
    <property type="entry name" value="PDI_a_family"/>
    <property type="match status" value="1"/>
</dbReference>
<dbReference type="GO" id="GO:0003756">
    <property type="term" value="F:protein disulfide isomerase activity"/>
    <property type="evidence" value="ECO:0007669"/>
    <property type="project" value="UniProtKB-EC"/>
</dbReference>
<proteinExistence type="inferred from homology"/>
<dbReference type="InterPro" id="IPR013766">
    <property type="entry name" value="Thioredoxin_domain"/>
</dbReference>
<dbReference type="Gene3D" id="3.40.30.10">
    <property type="entry name" value="Glutaredoxin"/>
    <property type="match status" value="4"/>
</dbReference>
<dbReference type="OrthoDB" id="427280at2759"/>
<evidence type="ECO:0000256" key="7">
    <source>
        <dbReference type="ARBA" id="ARBA00022824"/>
    </source>
</evidence>
<dbReference type="PROSITE" id="PS51352">
    <property type="entry name" value="THIOREDOXIN_2"/>
    <property type="match status" value="2"/>
</dbReference>
<sequence>MAKLTAALLASLLLAAGCQGKVASLNEADFETGIKKTEYTLVKFFAPWCGHCKKLAPEFEKASDALGDKATLAEVDCTQNEKLCGKFDVKGYPTLILFKNGEKHLDFDGGRTAPEIISYVKSQYEPAVSVSKTQADVDKLVKEGLPVVVIKTASETSQTFKTLEPIAKTRRLSNAFTLVSDAAVVKASPMESITFLANGESAVLEIKDGVSEKDINKFLDLNSVPLFGTITPENFKNYMAAGEHGYAIGFLFTKDEKESPETKAAAAVAKQYRDNKVILVTVNGALYGAFGDQLGAPKEYPSLVIDKSRTKFLFPPAQKMTEEELKSFLDQFTNGKLAPHLKSEAIPEKETVDGLTTLVGKSFESHLNKGKDMFVLFYAPWCGHCKKLHPDYEKMAKELEKEDVVIAKIDATANDVDPSKYKVQGFPTIFFIPSGGAPVSYNGDRSIDDMKKFIKEHSSKKGGDAKKADAGDNADL</sequence>
<keyword evidence="6" id="KW-0677">Repeat</keyword>
<evidence type="ECO:0000256" key="8">
    <source>
        <dbReference type="ARBA" id="ARBA00023157"/>
    </source>
</evidence>
<dbReference type="EC" id="5.3.4.1" evidence="4 13"/>
<dbReference type="GO" id="GO:0005788">
    <property type="term" value="C:endoplasmic reticulum lumen"/>
    <property type="evidence" value="ECO:0007669"/>
    <property type="project" value="UniProtKB-SubCell"/>
</dbReference>
<dbReference type="NCBIfam" id="TIGR01126">
    <property type="entry name" value="pdi_dom"/>
    <property type="match status" value="2"/>
</dbReference>
<dbReference type="Pfam" id="PF00085">
    <property type="entry name" value="Thioredoxin"/>
    <property type="match status" value="2"/>
</dbReference>
<feature type="domain" description="Thioredoxin" evidence="15">
    <location>
        <begin position="1"/>
        <end position="125"/>
    </location>
</feature>
<dbReference type="PRINTS" id="PR00421">
    <property type="entry name" value="THIOREDOXIN"/>
</dbReference>
<evidence type="ECO:0000313" key="17">
    <source>
        <dbReference type="Proteomes" id="UP000515908"/>
    </source>
</evidence>
<feature type="signal peptide" evidence="13">
    <location>
        <begin position="1"/>
        <end position="20"/>
    </location>
</feature>
<evidence type="ECO:0000256" key="9">
    <source>
        <dbReference type="ARBA" id="ARBA00023235"/>
    </source>
</evidence>
<comment type="subcellular location">
    <subcellularLocation>
        <location evidence="2">Endoplasmic reticulum lumen</location>
    </subcellularLocation>
</comment>
<dbReference type="Proteomes" id="UP000515908">
    <property type="component" value="Chromosome 10"/>
</dbReference>
<evidence type="ECO:0000256" key="4">
    <source>
        <dbReference type="ARBA" id="ARBA00012723"/>
    </source>
</evidence>
<comment type="similarity">
    <text evidence="3 12">Belongs to the protein disulfide isomerase family.</text>
</comment>
<protein>
    <recommendedName>
        <fullName evidence="4 13">Protein disulfide-isomerase</fullName>
        <ecNumber evidence="4 13">5.3.4.1</ecNumber>
    </recommendedName>
</protein>
<dbReference type="FunFam" id="3.40.30.10:FF:000017">
    <property type="entry name" value="Protein disulfide-isomerase A4"/>
    <property type="match status" value="1"/>
</dbReference>
<dbReference type="GO" id="GO:0034976">
    <property type="term" value="P:response to endoplasmic reticulum stress"/>
    <property type="evidence" value="ECO:0007669"/>
    <property type="project" value="TreeGrafter"/>
</dbReference>
<name>A0A7G2CFK3_9TRYP</name>
<dbReference type="InterPro" id="IPR005788">
    <property type="entry name" value="PDI_thioredoxin-like_dom"/>
</dbReference>
<accession>A0A7G2CFK3</accession>
<feature type="chain" id="PRO_5029034086" description="Protein disulfide-isomerase" evidence="13">
    <location>
        <begin position="21"/>
        <end position="476"/>
    </location>
</feature>
<organism evidence="16 17">
    <name type="scientific">Angomonas deanei</name>
    <dbReference type="NCBI Taxonomy" id="59799"/>
    <lineage>
        <taxon>Eukaryota</taxon>
        <taxon>Discoba</taxon>
        <taxon>Euglenozoa</taxon>
        <taxon>Kinetoplastea</taxon>
        <taxon>Metakinetoplastina</taxon>
        <taxon>Trypanosomatida</taxon>
        <taxon>Trypanosomatidae</taxon>
        <taxon>Strigomonadinae</taxon>
        <taxon>Angomonas</taxon>
    </lineage>
</organism>
<feature type="domain" description="Thioredoxin" evidence="15">
    <location>
        <begin position="332"/>
        <end position="459"/>
    </location>
</feature>
<gene>
    <name evidence="16" type="ORF">ADEAN_000561100</name>
</gene>
<evidence type="ECO:0000256" key="1">
    <source>
        <dbReference type="ARBA" id="ARBA00001182"/>
    </source>
</evidence>
<evidence type="ECO:0000256" key="2">
    <source>
        <dbReference type="ARBA" id="ARBA00004319"/>
    </source>
</evidence>
<evidence type="ECO:0000256" key="5">
    <source>
        <dbReference type="ARBA" id="ARBA00022729"/>
    </source>
</evidence>
<keyword evidence="10 11" id="KW-0676">Redox-active center</keyword>
<feature type="compositionally biased region" description="Basic and acidic residues" evidence="14">
    <location>
        <begin position="457"/>
        <end position="470"/>
    </location>
</feature>
<keyword evidence="7" id="KW-0256">Endoplasmic reticulum</keyword>
<feature type="disulfide bond" description="Redox-active" evidence="11">
    <location>
        <begin position="382"/>
        <end position="385"/>
    </location>
</feature>
<dbReference type="EMBL" id="LR877154">
    <property type="protein sequence ID" value="CAD2218125.1"/>
    <property type="molecule type" value="Genomic_DNA"/>
</dbReference>
<feature type="disulfide bond" description="Redox-active" evidence="11">
    <location>
        <begin position="49"/>
        <end position="52"/>
    </location>
</feature>
<keyword evidence="8 11" id="KW-1015">Disulfide bond</keyword>
<dbReference type="Pfam" id="PF13848">
    <property type="entry name" value="Thioredoxin_6"/>
    <property type="match status" value="1"/>
</dbReference>
<dbReference type="GO" id="GO:0006457">
    <property type="term" value="P:protein folding"/>
    <property type="evidence" value="ECO:0007669"/>
    <property type="project" value="TreeGrafter"/>
</dbReference>
<feature type="region of interest" description="Disordered" evidence="14">
    <location>
        <begin position="457"/>
        <end position="476"/>
    </location>
</feature>
<evidence type="ECO:0000256" key="3">
    <source>
        <dbReference type="ARBA" id="ARBA00006347"/>
    </source>
</evidence>
<evidence type="ECO:0000259" key="15">
    <source>
        <dbReference type="PROSITE" id="PS51352"/>
    </source>
</evidence>